<comment type="caution">
    <text evidence="1">The sequence shown here is derived from an EMBL/GenBank/DDBJ whole genome shotgun (WGS) entry which is preliminary data.</text>
</comment>
<gene>
    <name evidence="1" type="ORF">S06H3_67052</name>
</gene>
<proteinExistence type="predicted"/>
<dbReference type="AlphaFoldDB" id="X1Q433"/>
<protein>
    <submittedName>
        <fullName evidence="1">Uncharacterized protein</fullName>
    </submittedName>
</protein>
<feature type="non-terminal residue" evidence="1">
    <location>
        <position position="36"/>
    </location>
</feature>
<dbReference type="EMBL" id="BARV01046129">
    <property type="protein sequence ID" value="GAI63292.1"/>
    <property type="molecule type" value="Genomic_DNA"/>
</dbReference>
<reference evidence="1" key="1">
    <citation type="journal article" date="2014" name="Front. Microbiol.">
        <title>High frequency of phylogenetically diverse reductive dehalogenase-homologous genes in deep subseafloor sedimentary metagenomes.</title>
        <authorList>
            <person name="Kawai M."/>
            <person name="Futagami T."/>
            <person name="Toyoda A."/>
            <person name="Takaki Y."/>
            <person name="Nishi S."/>
            <person name="Hori S."/>
            <person name="Arai W."/>
            <person name="Tsubouchi T."/>
            <person name="Morono Y."/>
            <person name="Uchiyama I."/>
            <person name="Ito T."/>
            <person name="Fujiyama A."/>
            <person name="Inagaki F."/>
            <person name="Takami H."/>
        </authorList>
    </citation>
    <scope>NUCLEOTIDE SEQUENCE</scope>
    <source>
        <strain evidence="1">Expedition CK06-06</strain>
    </source>
</reference>
<name>X1Q433_9ZZZZ</name>
<organism evidence="1">
    <name type="scientific">marine sediment metagenome</name>
    <dbReference type="NCBI Taxonomy" id="412755"/>
    <lineage>
        <taxon>unclassified sequences</taxon>
        <taxon>metagenomes</taxon>
        <taxon>ecological metagenomes</taxon>
    </lineage>
</organism>
<sequence length="36" mass="4124">EEQIKNIKAEDRIILTDLTKSLRRCLTFSSSSLENA</sequence>
<feature type="non-terminal residue" evidence="1">
    <location>
        <position position="1"/>
    </location>
</feature>
<accession>X1Q433</accession>
<evidence type="ECO:0000313" key="1">
    <source>
        <dbReference type="EMBL" id="GAI63292.1"/>
    </source>
</evidence>